<dbReference type="AlphaFoldDB" id="A0AAQ4EJQ2"/>
<comment type="caution">
    <text evidence="2">The sequence shown here is derived from an EMBL/GenBank/DDBJ whole genome shotgun (WGS) entry which is preliminary data.</text>
</comment>
<proteinExistence type="predicted"/>
<evidence type="ECO:0000313" key="2">
    <source>
        <dbReference type="EMBL" id="KAK8775006.1"/>
    </source>
</evidence>
<feature type="compositionally biased region" description="Basic and acidic residues" evidence="1">
    <location>
        <begin position="350"/>
        <end position="359"/>
    </location>
</feature>
<keyword evidence="3" id="KW-1185">Reference proteome</keyword>
<evidence type="ECO:0008006" key="4">
    <source>
        <dbReference type="Google" id="ProtNLM"/>
    </source>
</evidence>
<accession>A0AAQ4EJQ2</accession>
<protein>
    <recommendedName>
        <fullName evidence="4">Retrotransposon gag domain-containing protein</fullName>
    </recommendedName>
</protein>
<organism evidence="2 3">
    <name type="scientific">Amblyomma americanum</name>
    <name type="common">Lone star tick</name>
    <dbReference type="NCBI Taxonomy" id="6943"/>
    <lineage>
        <taxon>Eukaryota</taxon>
        <taxon>Metazoa</taxon>
        <taxon>Ecdysozoa</taxon>
        <taxon>Arthropoda</taxon>
        <taxon>Chelicerata</taxon>
        <taxon>Arachnida</taxon>
        <taxon>Acari</taxon>
        <taxon>Parasitiformes</taxon>
        <taxon>Ixodida</taxon>
        <taxon>Ixodoidea</taxon>
        <taxon>Ixodidae</taxon>
        <taxon>Amblyomminae</taxon>
        <taxon>Amblyomma</taxon>
    </lineage>
</organism>
<feature type="region of interest" description="Disordered" evidence="1">
    <location>
        <begin position="343"/>
        <end position="404"/>
    </location>
</feature>
<evidence type="ECO:0000256" key="1">
    <source>
        <dbReference type="SAM" id="MobiDB-lite"/>
    </source>
</evidence>
<dbReference type="EMBL" id="JARKHS020014707">
    <property type="protein sequence ID" value="KAK8775006.1"/>
    <property type="molecule type" value="Genomic_DNA"/>
</dbReference>
<gene>
    <name evidence="2" type="ORF">V5799_010462</name>
</gene>
<reference evidence="2 3" key="1">
    <citation type="journal article" date="2023" name="Arcadia Sci">
        <title>De novo assembly of a long-read Amblyomma americanum tick genome.</title>
        <authorList>
            <person name="Chou S."/>
            <person name="Poskanzer K.E."/>
            <person name="Rollins M."/>
            <person name="Thuy-Boun P.S."/>
        </authorList>
    </citation>
    <scope>NUCLEOTIDE SEQUENCE [LARGE SCALE GENOMIC DNA]</scope>
    <source>
        <strain evidence="2">F_SG_1</strain>
        <tissue evidence="2">Salivary glands</tissue>
    </source>
</reference>
<sequence>MGTSNATVERLPYGRSAGVDSVCVLYREQSTETRQKFATHAKSRHDLGVPLPMQPKGLASSVKTLQQLSTQSMKASENMALSIVKARGLSALTANEGRKPTTLRETQEPARQVGGIAQALGAQPLFAAPPQFDSNAETWTNYSERLESYFDVNEITDDARKRAILITCLNPEVYGRLRSLLAPKNPRDEPYEAIIALLKQHLNPSLSEIYETYRFQTRVQKSGEKVGEYLAELRKIADNCGFVSALGRNLRDRFVIGLREKIVQRVLLAKPKSLTLQEAVDIATSAELAIQNVERLPHASTAESANEVNATAFKKKNEYANGQRWMKGTVQHVLGNRMLKLNTAGGPVTRHFDQVRRSDNGSPTEQSEWWGLHEQRSSSAPTPAAEGQPGRPTRIRRPPNRLNL</sequence>
<dbReference type="Proteomes" id="UP001321473">
    <property type="component" value="Unassembled WGS sequence"/>
</dbReference>
<evidence type="ECO:0000313" key="3">
    <source>
        <dbReference type="Proteomes" id="UP001321473"/>
    </source>
</evidence>
<dbReference type="PANTHER" id="PTHR33198">
    <property type="entry name" value="ANK_REP_REGION DOMAIN-CONTAINING PROTEIN-RELATED"/>
    <property type="match status" value="1"/>
</dbReference>
<name>A0AAQ4EJQ2_AMBAM</name>
<feature type="compositionally biased region" description="Basic residues" evidence="1">
    <location>
        <begin position="393"/>
        <end position="404"/>
    </location>
</feature>
<dbReference type="PANTHER" id="PTHR33198:SF19">
    <property type="entry name" value="CCHC-TYPE DOMAIN-CONTAINING PROTEIN"/>
    <property type="match status" value="1"/>
</dbReference>